<reference evidence="3" key="1">
    <citation type="journal article" date="2019" name="Int. J. Syst. Evol. Microbiol.">
        <title>The Global Catalogue of Microorganisms (GCM) 10K type strain sequencing project: providing services to taxonomists for standard genome sequencing and annotation.</title>
        <authorList>
            <consortium name="The Broad Institute Genomics Platform"/>
            <consortium name="The Broad Institute Genome Sequencing Center for Infectious Disease"/>
            <person name="Wu L."/>
            <person name="Ma J."/>
        </authorList>
    </citation>
    <scope>NUCLEOTIDE SEQUENCE [LARGE SCALE GENOMIC DNA]</scope>
    <source>
        <strain evidence="3">JCM 17759</strain>
    </source>
</reference>
<keyword evidence="3" id="KW-1185">Reference proteome</keyword>
<proteinExistence type="predicted"/>
<name>A0ABP8NDV7_9BACT</name>
<sequence>MIHMLKIDALLLLFVATSYLVVMFTSASDDGILLLPIIVVSIVVSIGLLEIDRRLKAIEQSKPDTDHKSHVE</sequence>
<comment type="caution">
    <text evidence="2">The sequence shown here is derived from an EMBL/GenBank/DDBJ whole genome shotgun (WGS) entry which is preliminary data.</text>
</comment>
<keyword evidence="1" id="KW-1133">Transmembrane helix</keyword>
<feature type="transmembrane region" description="Helical" evidence="1">
    <location>
        <begin position="32"/>
        <end position="51"/>
    </location>
</feature>
<evidence type="ECO:0000313" key="2">
    <source>
        <dbReference type="EMBL" id="GAA4463674.1"/>
    </source>
</evidence>
<keyword evidence="1" id="KW-0812">Transmembrane</keyword>
<gene>
    <name evidence="2" type="ORF">GCM10023156_49030</name>
</gene>
<keyword evidence="1" id="KW-0472">Membrane</keyword>
<evidence type="ECO:0000256" key="1">
    <source>
        <dbReference type="SAM" id="Phobius"/>
    </source>
</evidence>
<organism evidence="2 3">
    <name type="scientific">Novipirellula rosea</name>
    <dbReference type="NCBI Taxonomy" id="1031540"/>
    <lineage>
        <taxon>Bacteria</taxon>
        <taxon>Pseudomonadati</taxon>
        <taxon>Planctomycetota</taxon>
        <taxon>Planctomycetia</taxon>
        <taxon>Pirellulales</taxon>
        <taxon>Pirellulaceae</taxon>
        <taxon>Novipirellula</taxon>
    </lineage>
</organism>
<evidence type="ECO:0000313" key="3">
    <source>
        <dbReference type="Proteomes" id="UP001500840"/>
    </source>
</evidence>
<dbReference type="Proteomes" id="UP001500840">
    <property type="component" value="Unassembled WGS sequence"/>
</dbReference>
<protein>
    <submittedName>
        <fullName evidence="2">Uncharacterized protein</fullName>
    </submittedName>
</protein>
<feature type="transmembrane region" description="Helical" evidence="1">
    <location>
        <begin position="7"/>
        <end position="26"/>
    </location>
</feature>
<accession>A0ABP8NDV7</accession>
<dbReference type="EMBL" id="BAABGA010000066">
    <property type="protein sequence ID" value="GAA4463674.1"/>
    <property type="molecule type" value="Genomic_DNA"/>
</dbReference>